<evidence type="ECO:0000313" key="3">
    <source>
        <dbReference type="EMBL" id="RKF59504.1"/>
    </source>
</evidence>
<dbReference type="GO" id="GO:0005737">
    <property type="term" value="C:cytoplasm"/>
    <property type="evidence" value="ECO:0007669"/>
    <property type="project" value="TreeGrafter"/>
</dbReference>
<feature type="region of interest" description="Disordered" evidence="1">
    <location>
        <begin position="78"/>
        <end position="126"/>
    </location>
</feature>
<feature type="region of interest" description="Disordered" evidence="1">
    <location>
        <begin position="517"/>
        <end position="546"/>
    </location>
</feature>
<feature type="compositionally biased region" description="Polar residues" evidence="1">
    <location>
        <begin position="321"/>
        <end position="330"/>
    </location>
</feature>
<dbReference type="Pfam" id="PF00226">
    <property type="entry name" value="DnaJ"/>
    <property type="match status" value="1"/>
</dbReference>
<reference evidence="3 4" key="1">
    <citation type="journal article" date="2018" name="BMC Genomics">
        <title>Comparative genome analyses reveal sequence features reflecting distinct modes of host-adaptation between dicot and monocot powdery mildew.</title>
        <authorList>
            <person name="Wu Y."/>
            <person name="Ma X."/>
            <person name="Pan Z."/>
            <person name="Kale S.D."/>
            <person name="Song Y."/>
            <person name="King H."/>
            <person name="Zhang Q."/>
            <person name="Presley C."/>
            <person name="Deng X."/>
            <person name="Wei C.I."/>
            <person name="Xiao S."/>
        </authorList>
    </citation>
    <scope>NUCLEOTIDE SEQUENCE [LARGE SCALE GENOMIC DNA]</scope>
    <source>
        <strain evidence="3">UCSC1</strain>
    </source>
</reference>
<feature type="compositionally biased region" description="Polar residues" evidence="1">
    <location>
        <begin position="639"/>
        <end position="649"/>
    </location>
</feature>
<dbReference type="Proteomes" id="UP000285405">
    <property type="component" value="Unassembled WGS sequence"/>
</dbReference>
<feature type="compositionally biased region" description="Basic and acidic residues" evidence="1">
    <location>
        <begin position="308"/>
        <end position="320"/>
    </location>
</feature>
<feature type="region of interest" description="Disordered" evidence="1">
    <location>
        <begin position="567"/>
        <end position="595"/>
    </location>
</feature>
<organism evidence="3 4">
    <name type="scientific">Golovinomyces cichoracearum</name>
    <dbReference type="NCBI Taxonomy" id="62708"/>
    <lineage>
        <taxon>Eukaryota</taxon>
        <taxon>Fungi</taxon>
        <taxon>Dikarya</taxon>
        <taxon>Ascomycota</taxon>
        <taxon>Pezizomycotina</taxon>
        <taxon>Leotiomycetes</taxon>
        <taxon>Erysiphales</taxon>
        <taxon>Erysiphaceae</taxon>
        <taxon>Golovinomyces</taxon>
    </lineage>
</organism>
<evidence type="ECO:0000259" key="2">
    <source>
        <dbReference type="PROSITE" id="PS50076"/>
    </source>
</evidence>
<feature type="region of interest" description="Disordered" evidence="1">
    <location>
        <begin position="629"/>
        <end position="672"/>
    </location>
</feature>
<gene>
    <name evidence="3" type="ORF">GcC1_174021</name>
</gene>
<dbReference type="PROSITE" id="PS50076">
    <property type="entry name" value="DNAJ_2"/>
    <property type="match status" value="1"/>
</dbReference>
<dbReference type="EMBL" id="MCBR01017480">
    <property type="protein sequence ID" value="RKF59504.1"/>
    <property type="molecule type" value="Genomic_DNA"/>
</dbReference>
<feature type="domain" description="J" evidence="2">
    <location>
        <begin position="9"/>
        <end position="75"/>
    </location>
</feature>
<dbReference type="AlphaFoldDB" id="A0A420HPW6"/>
<comment type="caution">
    <text evidence="3">The sequence shown here is derived from an EMBL/GenBank/DDBJ whole genome shotgun (WGS) entry which is preliminary data.</text>
</comment>
<dbReference type="PROSITE" id="PS00636">
    <property type="entry name" value="DNAJ_1"/>
    <property type="match status" value="1"/>
</dbReference>
<dbReference type="InterPro" id="IPR001623">
    <property type="entry name" value="DnaJ_domain"/>
</dbReference>
<dbReference type="InterPro" id="IPR036869">
    <property type="entry name" value="J_dom_sf"/>
</dbReference>
<accession>A0A420HPW6</accession>
<feature type="compositionally biased region" description="Polar residues" evidence="1">
    <location>
        <begin position="406"/>
        <end position="421"/>
    </location>
</feature>
<feature type="compositionally biased region" description="Polar residues" evidence="1">
    <location>
        <begin position="161"/>
        <end position="170"/>
    </location>
</feature>
<feature type="compositionally biased region" description="Polar residues" evidence="1">
    <location>
        <begin position="343"/>
        <end position="357"/>
    </location>
</feature>
<feature type="compositionally biased region" description="Basic and acidic residues" evidence="1">
    <location>
        <begin position="537"/>
        <end position="546"/>
    </location>
</feature>
<feature type="compositionally biased region" description="Polar residues" evidence="1">
    <location>
        <begin position="256"/>
        <end position="271"/>
    </location>
</feature>
<dbReference type="SUPFAM" id="SSF46565">
    <property type="entry name" value="Chaperone J-domain"/>
    <property type="match status" value="1"/>
</dbReference>
<name>A0A420HPW6_9PEZI</name>
<dbReference type="PANTHER" id="PTHR44029">
    <property type="entry name" value="DNAJ HOMOLOG SUBFAMILY C MEMBER 21"/>
    <property type="match status" value="1"/>
</dbReference>
<dbReference type="CDD" id="cd06257">
    <property type="entry name" value="DnaJ"/>
    <property type="match status" value="1"/>
</dbReference>
<dbReference type="PRINTS" id="PR00625">
    <property type="entry name" value="JDOMAIN"/>
</dbReference>
<proteinExistence type="predicted"/>
<dbReference type="InterPro" id="IPR051964">
    <property type="entry name" value="Chaperone_stress_response"/>
</dbReference>
<dbReference type="PANTHER" id="PTHR44029:SF1">
    <property type="entry name" value="DNAJ HOMOLOG SUBFAMILY C MEMBER 21"/>
    <property type="match status" value="1"/>
</dbReference>
<evidence type="ECO:0000313" key="4">
    <source>
        <dbReference type="Proteomes" id="UP000285405"/>
    </source>
</evidence>
<evidence type="ECO:0000256" key="1">
    <source>
        <dbReference type="SAM" id="MobiDB-lite"/>
    </source>
</evidence>
<dbReference type="SMART" id="SM00271">
    <property type="entry name" value="DnaJ"/>
    <property type="match status" value="1"/>
</dbReference>
<feature type="compositionally biased region" description="Polar residues" evidence="1">
    <location>
        <begin position="374"/>
        <end position="383"/>
    </location>
</feature>
<protein>
    <recommendedName>
        <fullName evidence="2">J domain-containing protein</fullName>
    </recommendedName>
</protein>
<dbReference type="InterPro" id="IPR018253">
    <property type="entry name" value="DnaJ_domain_CS"/>
</dbReference>
<feature type="compositionally biased region" description="Polar residues" evidence="1">
    <location>
        <begin position="569"/>
        <end position="595"/>
    </location>
</feature>
<sequence>MAKLDFLRDYYGDLELSPTSGSAEIKKQYKKLALLYHPDRNVGINNLDTTKFQRIQAAYEILIDPLERAKYDANRNAGPFANLSRRTKNGTKGNPWSNVGKEYPPPPKPSTARNRPAPPSNGARHYEKFTTPQQSAYQASQEGPQARKATYYAWEKMRGYGSNTESSAGNSRVPPDPPPREASHSARKDKKPVPPARPQESDNHNHGNQKNNGYNGSTPTTRKKGFMPSTPGGDELPAPRGHYFMRVKVDPPPVPSQDNQSPISQNSSLYPETSGKADERSYFEPRMSTPYATHGGERIDPFQAPTDKINRSKSTSEREPNSASINNTFRSETKIDPKIYASHRTSSFRARPTSTAKSTNRSSTESSDSDDTCNIFSTMNRSNEAVPARKEVRKNLATAARKRSNRIPQTRPLSNRYQSEDSSSSSSSQLDTAPRPEKADLMQSKQSTIFSFSIKDDTFNDTKFTQHDPRLGNSSKNISTKFSAEEWDGKFSAGSNSDYLKPNSSSTLKSSNYFQNGARARARSPAKPQPSCAKRSAKTEKFLESSNRKKFTPEEWAETFKPQIFMSPPLNSTVSGSRTSTSAGRKRTSPSNFSTISANKVSAGISTNIAQKQSKNILISDTVNTNIATPEPMDIDTPLGTNANPSTPISKDVAQDNLNSQKRRDSQPKLSLEESELQATALKVNFSDLKIKDIIMDFPSPPKAPTLLQEQKPSESSYHDREMTFQHYMAEWDQFENKFLLHLVARKNNYAFLGDQRWKGPQNDYYRNTIREDQIVLRNWAEAKETHEKAIKSWIVFKDVSKAIGANAIKVP</sequence>
<feature type="region of interest" description="Disordered" evidence="1">
    <location>
        <begin position="161"/>
        <end position="444"/>
    </location>
</feature>
<feature type="compositionally biased region" description="Polar residues" evidence="1">
    <location>
        <begin position="206"/>
        <end position="220"/>
    </location>
</feature>
<dbReference type="OrthoDB" id="10250354at2759"/>
<dbReference type="Gene3D" id="1.10.287.110">
    <property type="entry name" value="DnaJ domain"/>
    <property type="match status" value="1"/>
</dbReference>